<reference evidence="13 14" key="1">
    <citation type="journal article" date="2010" name="Nature">
        <title>Nitrite-driven anaerobic methane oxidation by oxygenic bacteria.</title>
        <authorList>
            <person name="Ettwig K.F."/>
            <person name="Butler M.K."/>
            <person name="Le Paslier D."/>
            <person name="Pelletier E."/>
            <person name="Mangenot S."/>
            <person name="Kuypers M.M.M."/>
            <person name="Schreiber F."/>
            <person name="Dutilh B.E."/>
            <person name="Zedelius J."/>
            <person name="de Beer D."/>
            <person name="Gloerich J."/>
            <person name="Wessels H.J.C.T."/>
            <person name="van Allen T."/>
            <person name="Luesken F."/>
            <person name="Wu M."/>
            <person name="van de Pas-Schoonen K.T."/>
            <person name="Op den Camp H.J.M."/>
            <person name="Janssen-Megens E.M."/>
            <person name="Francoijs K-J."/>
            <person name="Stunnenberg H."/>
            <person name="Weissenbach J."/>
            <person name="Jetten M.S.M."/>
            <person name="Strous M."/>
        </authorList>
    </citation>
    <scope>NUCLEOTIDE SEQUENCE [LARGE SCALE GENOMIC DNA]</scope>
</reference>
<protein>
    <recommendedName>
        <fullName evidence="4 11">Orotidine 5'-phosphate decarboxylase</fullName>
        <ecNumber evidence="3 11">4.1.1.23</ecNumber>
    </recommendedName>
</protein>
<keyword evidence="7 11" id="KW-0456">Lyase</keyword>
<dbReference type="InterPro" id="IPR014732">
    <property type="entry name" value="OMPdecase"/>
</dbReference>
<feature type="binding site" evidence="10">
    <location>
        <position position="72"/>
    </location>
    <ligand>
        <name>substrate</name>
    </ligand>
</feature>
<feature type="binding site" evidence="10">
    <location>
        <position position="154"/>
    </location>
    <ligand>
        <name>substrate</name>
    </ligand>
</feature>
<dbReference type="STRING" id="671143.DAMO_2833"/>
<keyword evidence="5 11" id="KW-0210">Decarboxylase</keyword>
<dbReference type="GO" id="GO:0004590">
    <property type="term" value="F:orotidine-5'-phosphate decarboxylase activity"/>
    <property type="evidence" value="ECO:0007669"/>
    <property type="project" value="UniProtKB-EC"/>
</dbReference>
<dbReference type="GO" id="GO:0044205">
    <property type="term" value="P:'de novo' UMP biosynthetic process"/>
    <property type="evidence" value="ECO:0007669"/>
    <property type="project" value="UniProtKB-UniPathway"/>
</dbReference>
<evidence type="ECO:0000256" key="6">
    <source>
        <dbReference type="ARBA" id="ARBA00022975"/>
    </source>
</evidence>
<feature type="binding site" evidence="10">
    <location>
        <position position="243"/>
    </location>
    <ligand>
        <name>substrate</name>
    </ligand>
</feature>
<dbReference type="GO" id="GO:0005829">
    <property type="term" value="C:cytosol"/>
    <property type="evidence" value="ECO:0007669"/>
    <property type="project" value="TreeGrafter"/>
</dbReference>
<dbReference type="Proteomes" id="UP000006898">
    <property type="component" value="Chromosome"/>
</dbReference>
<dbReference type="EC" id="4.1.1.23" evidence="3 11"/>
<dbReference type="PATRIC" id="fig|671143.5.peg.2487"/>
<comment type="catalytic activity">
    <reaction evidence="8 11">
        <text>orotidine 5'-phosphate + H(+) = UMP + CO2</text>
        <dbReference type="Rhea" id="RHEA:11596"/>
        <dbReference type="ChEBI" id="CHEBI:15378"/>
        <dbReference type="ChEBI" id="CHEBI:16526"/>
        <dbReference type="ChEBI" id="CHEBI:57538"/>
        <dbReference type="ChEBI" id="CHEBI:57865"/>
        <dbReference type="EC" id="4.1.1.23"/>
    </reaction>
</comment>
<dbReference type="CDD" id="cd04725">
    <property type="entry name" value="OMP_decarboxylase_like"/>
    <property type="match status" value="1"/>
</dbReference>
<dbReference type="KEGG" id="mox:DAMO_2833"/>
<dbReference type="HOGENOM" id="CLU_067069_1_0_0"/>
<organism evidence="13 14">
    <name type="scientific">Methylomirabilis oxygeniifera</name>
    <dbReference type="NCBI Taxonomy" id="671143"/>
    <lineage>
        <taxon>Bacteria</taxon>
        <taxon>Candidatus Methylomirabilota</taxon>
        <taxon>Candidatus Methylomirabilia</taxon>
        <taxon>Candidatus Methylomirabilales</taxon>
        <taxon>Candidatus Methylomirabilaceae</taxon>
        <taxon>Candidatus Methylomirabilis</taxon>
    </lineage>
</organism>
<feature type="binding site" evidence="10">
    <location>
        <position position="244"/>
    </location>
    <ligand>
        <name>substrate</name>
    </ligand>
</feature>
<comment type="pathway">
    <text evidence="2 11">Pyrimidine metabolism; UMP biosynthesis via de novo pathway; UMP from orotate: step 2/2.</text>
</comment>
<feature type="active site" description="For OMPdecase activity" evidence="9">
    <location>
        <position position="101"/>
    </location>
</feature>
<evidence type="ECO:0000313" key="13">
    <source>
        <dbReference type="EMBL" id="CBE69906.1"/>
    </source>
</evidence>
<proteinExistence type="inferred from homology"/>
<feature type="active site" description="For OMPdecase activity" evidence="9">
    <location>
        <position position="99"/>
    </location>
</feature>
<comment type="function">
    <text evidence="1">Catalyzes the decarboxylation of orotidine 5'-monophosphate (OMP) to uridine 5'-monophosphate (UMP).</text>
</comment>
<dbReference type="InterPro" id="IPR013785">
    <property type="entry name" value="Aldolase_TIM"/>
</dbReference>
<keyword evidence="6 11" id="KW-0665">Pyrimidine biosynthesis</keyword>
<evidence type="ECO:0000256" key="11">
    <source>
        <dbReference type="RuleBase" id="RU000512"/>
    </source>
</evidence>
<evidence type="ECO:0000256" key="9">
    <source>
        <dbReference type="PIRSR" id="PIRSR614732-1"/>
    </source>
</evidence>
<accession>D5ML64</accession>
<evidence type="ECO:0000256" key="5">
    <source>
        <dbReference type="ARBA" id="ARBA00022793"/>
    </source>
</evidence>
<evidence type="ECO:0000256" key="3">
    <source>
        <dbReference type="ARBA" id="ARBA00012321"/>
    </source>
</evidence>
<dbReference type="AlphaFoldDB" id="D5ML64"/>
<comment type="similarity">
    <text evidence="11">Belongs to the OMP decarboxylase family.</text>
</comment>
<evidence type="ECO:0000256" key="2">
    <source>
        <dbReference type="ARBA" id="ARBA00004861"/>
    </source>
</evidence>
<dbReference type="UniPathway" id="UPA00070">
    <property type="reaction ID" value="UER00120"/>
</dbReference>
<feature type="binding site" evidence="10">
    <location>
        <position position="214"/>
    </location>
    <ligand>
        <name>substrate</name>
    </ligand>
</feature>
<dbReference type="EMBL" id="FP565575">
    <property type="protein sequence ID" value="CBE69906.1"/>
    <property type="molecule type" value="Genomic_DNA"/>
</dbReference>
<dbReference type="InterPro" id="IPR001754">
    <property type="entry name" value="OMPdeCOase_dom"/>
</dbReference>
<feature type="domain" description="Orotidine 5'-phosphate decarboxylase" evidence="12">
    <location>
        <begin position="36"/>
        <end position="259"/>
    </location>
</feature>
<evidence type="ECO:0000259" key="12">
    <source>
        <dbReference type="SMART" id="SM00934"/>
    </source>
</evidence>
<feature type="active site" description="For OMPdecase activity" evidence="9">
    <location>
        <position position="104"/>
    </location>
</feature>
<dbReference type="GO" id="GO:0006207">
    <property type="term" value="P:'de novo' pyrimidine nucleobase biosynthetic process"/>
    <property type="evidence" value="ECO:0007669"/>
    <property type="project" value="InterPro"/>
</dbReference>
<dbReference type="eggNOG" id="COG0284">
    <property type="taxonomic scope" value="Bacteria"/>
</dbReference>
<name>D5ML64_METO1</name>
<dbReference type="PANTHER" id="PTHR32119:SF2">
    <property type="entry name" value="OROTIDINE 5'-PHOSPHATE DECARBOXYLASE"/>
    <property type="match status" value="1"/>
</dbReference>
<dbReference type="PROSITE" id="PS00156">
    <property type="entry name" value="OMPDECASE"/>
    <property type="match status" value="1"/>
</dbReference>
<gene>
    <name evidence="13" type="primary">pyrF</name>
    <name evidence="13" type="ORF">DAMO_2833</name>
</gene>
<evidence type="ECO:0000256" key="4">
    <source>
        <dbReference type="ARBA" id="ARBA00021923"/>
    </source>
</evidence>
<dbReference type="SMART" id="SM00934">
    <property type="entry name" value="OMPdecase"/>
    <property type="match status" value="1"/>
</dbReference>
<evidence type="ECO:0000256" key="7">
    <source>
        <dbReference type="ARBA" id="ARBA00023239"/>
    </source>
</evidence>
<dbReference type="InterPro" id="IPR011060">
    <property type="entry name" value="RibuloseP-bd_barrel"/>
</dbReference>
<evidence type="ECO:0000313" key="14">
    <source>
        <dbReference type="Proteomes" id="UP000006898"/>
    </source>
</evidence>
<evidence type="ECO:0000256" key="1">
    <source>
        <dbReference type="ARBA" id="ARBA00002356"/>
    </source>
</evidence>
<dbReference type="NCBIfam" id="TIGR01740">
    <property type="entry name" value="pyrF"/>
    <property type="match status" value="1"/>
</dbReference>
<dbReference type="NCBIfam" id="NF001273">
    <property type="entry name" value="PRK00230.1"/>
    <property type="match status" value="1"/>
</dbReference>
<dbReference type="InterPro" id="IPR018089">
    <property type="entry name" value="OMPdecase_AS"/>
</dbReference>
<evidence type="ECO:0000256" key="10">
    <source>
        <dbReference type="PIRSR" id="PIRSR614732-2"/>
    </source>
</evidence>
<dbReference type="Pfam" id="PF00215">
    <property type="entry name" value="OMPdecase"/>
    <property type="match status" value="1"/>
</dbReference>
<evidence type="ECO:0000256" key="8">
    <source>
        <dbReference type="ARBA" id="ARBA00049157"/>
    </source>
</evidence>
<sequence length="273" mass="29602">MSVKLASPPLSTESDTAHKEVYRSNKVNMHIKANERLILALDVPLGRPHGLIELSDARALVEQLDGVVSFFKIGWPLYMAGGQALIPELVNKGKRVFLDLKFGDIPETIKRLVLVARDHGVSFITVNTSFDAVRAAVAVRGESDLKILTVTVLTSLADADLREMGVDTDVETLALYKAKKASEFCDGVIASGKEAALIRQNVRKDFLIVTPGIRPVGRAHDDHKRATTPTEAISAGADYLVVGRPITQAENPRNAAAKIITEMQDAFDALAKP</sequence>
<dbReference type="PANTHER" id="PTHR32119">
    <property type="entry name" value="OROTIDINE 5'-PHOSPHATE DECARBOXYLASE"/>
    <property type="match status" value="1"/>
</dbReference>
<dbReference type="Gene3D" id="3.20.20.70">
    <property type="entry name" value="Aldolase class I"/>
    <property type="match status" value="1"/>
</dbReference>
<dbReference type="SUPFAM" id="SSF51366">
    <property type="entry name" value="Ribulose-phoshate binding barrel"/>
    <property type="match status" value="1"/>
</dbReference>